<organism evidence="1 2">
    <name type="scientific">Flavobacterium shii</name>
    <dbReference type="NCBI Taxonomy" id="2987687"/>
    <lineage>
        <taxon>Bacteria</taxon>
        <taxon>Pseudomonadati</taxon>
        <taxon>Bacteroidota</taxon>
        <taxon>Flavobacteriia</taxon>
        <taxon>Flavobacteriales</taxon>
        <taxon>Flavobacteriaceae</taxon>
        <taxon>Flavobacterium</taxon>
    </lineage>
</organism>
<proteinExistence type="predicted"/>
<comment type="caution">
    <text evidence="1">The sequence shown here is derived from an EMBL/GenBank/DDBJ whole genome shotgun (WGS) entry which is preliminary data.</text>
</comment>
<name>A0A9X2ZEC6_9FLAO</name>
<protein>
    <submittedName>
        <fullName evidence="1">Uncharacterized protein</fullName>
    </submittedName>
</protein>
<sequence length="135" mass="15716">MSTKVDKIQHIEFDSASITHLSSILGIYNQKKGKTKRERNSKQDNVEDIMEHFGLPLNVAYFGKQMIGYGFVLVNSSREIEMNYHFDEQYDVSDIKKGLEKEVEKEFKILFNDADKKVDAVQNAIHKLENWINQC</sequence>
<gene>
    <name evidence="1" type="ORF">OIU83_19170</name>
</gene>
<evidence type="ECO:0000313" key="2">
    <source>
        <dbReference type="Proteomes" id="UP001151079"/>
    </source>
</evidence>
<dbReference type="EMBL" id="JAOZEW010000023">
    <property type="protein sequence ID" value="MCV9929791.1"/>
    <property type="molecule type" value="Genomic_DNA"/>
</dbReference>
<reference evidence="1" key="1">
    <citation type="submission" date="2022-10" db="EMBL/GenBank/DDBJ databases">
        <title>Two novel species of Flavobacterium.</title>
        <authorList>
            <person name="Liu Q."/>
            <person name="Xin Y.-H."/>
        </authorList>
    </citation>
    <scope>NUCLEOTIDE SEQUENCE</scope>
    <source>
        <strain evidence="1">LS1R49</strain>
    </source>
</reference>
<dbReference type="AlphaFoldDB" id="A0A9X2ZEC6"/>
<dbReference type="Proteomes" id="UP001151079">
    <property type="component" value="Unassembled WGS sequence"/>
</dbReference>
<dbReference type="RefSeq" id="WP_264207877.1">
    <property type="nucleotide sequence ID" value="NZ_JAOZEW010000023.1"/>
</dbReference>
<keyword evidence="2" id="KW-1185">Reference proteome</keyword>
<accession>A0A9X2ZEC6</accession>
<evidence type="ECO:0000313" key="1">
    <source>
        <dbReference type="EMBL" id="MCV9929791.1"/>
    </source>
</evidence>